<feature type="domain" description="Ig-like" evidence="14">
    <location>
        <begin position="222"/>
        <end position="313"/>
    </location>
</feature>
<dbReference type="GO" id="GO:0098609">
    <property type="term" value="P:cell-cell adhesion"/>
    <property type="evidence" value="ECO:0007669"/>
    <property type="project" value="TreeGrafter"/>
</dbReference>
<keyword evidence="5" id="KW-0130">Cell adhesion</keyword>
<feature type="transmembrane region" description="Helical" evidence="13">
    <location>
        <begin position="1916"/>
        <end position="1939"/>
    </location>
</feature>
<dbReference type="PRINTS" id="PR00014">
    <property type="entry name" value="FNTYPEIII"/>
</dbReference>
<dbReference type="eggNOG" id="KOG3510">
    <property type="taxonomic scope" value="Eukaryota"/>
</dbReference>
<name>T1JF76_STRMM</name>
<accession>T1JF76</accession>
<dbReference type="Pfam" id="PF13927">
    <property type="entry name" value="Ig_3"/>
    <property type="match status" value="2"/>
</dbReference>
<feature type="region of interest" description="Disordered" evidence="12">
    <location>
        <begin position="686"/>
        <end position="708"/>
    </location>
</feature>
<dbReference type="SMART" id="SM00060">
    <property type="entry name" value="FN3"/>
    <property type="match status" value="13"/>
</dbReference>
<keyword evidence="10" id="KW-0393">Immunoglobulin domain</keyword>
<evidence type="ECO:0000313" key="16">
    <source>
        <dbReference type="EnsemblMetazoa" id="SMAR012486-PA"/>
    </source>
</evidence>
<dbReference type="HOGENOM" id="CLU_001875_1_0_1"/>
<dbReference type="Pfam" id="PF00041">
    <property type="entry name" value="fn3"/>
    <property type="match status" value="12"/>
</dbReference>
<dbReference type="InterPro" id="IPR003961">
    <property type="entry name" value="FN3_dom"/>
</dbReference>
<dbReference type="PhylomeDB" id="T1JF76"/>
<dbReference type="STRING" id="126957.T1JF76"/>
<dbReference type="SUPFAM" id="SSF48726">
    <property type="entry name" value="Immunoglobulin"/>
    <property type="match status" value="5"/>
</dbReference>
<feature type="domain" description="Fibronectin type-III" evidence="15">
    <location>
        <begin position="1016"/>
        <end position="1111"/>
    </location>
</feature>
<feature type="domain" description="Fibronectin type-III" evidence="15">
    <location>
        <begin position="1116"/>
        <end position="1212"/>
    </location>
</feature>
<evidence type="ECO:0000256" key="4">
    <source>
        <dbReference type="ARBA" id="ARBA00022737"/>
    </source>
</evidence>
<dbReference type="InterPro" id="IPR013098">
    <property type="entry name" value="Ig_I-set"/>
</dbReference>
<feature type="region of interest" description="Disordered" evidence="12">
    <location>
        <begin position="1996"/>
        <end position="2073"/>
    </location>
</feature>
<dbReference type="EMBL" id="JH432147">
    <property type="status" value="NOT_ANNOTATED_CDS"/>
    <property type="molecule type" value="Genomic_DNA"/>
</dbReference>
<feature type="domain" description="Ig-like" evidence="14">
    <location>
        <begin position="318"/>
        <end position="405"/>
    </location>
</feature>
<keyword evidence="17" id="KW-1185">Reference proteome</keyword>
<feature type="domain" description="Ig-like" evidence="14">
    <location>
        <begin position="47"/>
        <end position="130"/>
    </location>
</feature>
<protein>
    <recommendedName>
        <fullName evidence="18">Protein sidekick</fullName>
    </recommendedName>
</protein>
<dbReference type="InterPro" id="IPR003599">
    <property type="entry name" value="Ig_sub"/>
</dbReference>
<feature type="domain" description="Fibronectin type-III" evidence="15">
    <location>
        <begin position="1501"/>
        <end position="1601"/>
    </location>
</feature>
<feature type="domain" description="Fibronectin type-III" evidence="15">
    <location>
        <begin position="1400"/>
        <end position="1496"/>
    </location>
</feature>
<feature type="domain" description="Fibronectin type-III" evidence="15">
    <location>
        <begin position="598"/>
        <end position="703"/>
    </location>
</feature>
<evidence type="ECO:0000256" key="11">
    <source>
        <dbReference type="ARBA" id="ARBA00061621"/>
    </source>
</evidence>
<evidence type="ECO:0000256" key="5">
    <source>
        <dbReference type="ARBA" id="ARBA00022889"/>
    </source>
</evidence>
<dbReference type="SUPFAM" id="SSF49265">
    <property type="entry name" value="Fibronectin type III"/>
    <property type="match status" value="7"/>
</dbReference>
<keyword evidence="4" id="KW-0677">Repeat</keyword>
<evidence type="ECO:0008006" key="18">
    <source>
        <dbReference type="Google" id="ProtNLM"/>
    </source>
</evidence>
<reference evidence="16" key="2">
    <citation type="submission" date="2015-02" db="UniProtKB">
        <authorList>
            <consortium name="EnsemblMetazoa"/>
        </authorList>
    </citation>
    <scope>IDENTIFICATION</scope>
</reference>
<dbReference type="InterPro" id="IPR013783">
    <property type="entry name" value="Ig-like_fold"/>
</dbReference>
<comment type="subcellular location">
    <subcellularLocation>
        <location evidence="1">Membrane</location>
        <topology evidence="1">Single-pass type I membrane protein</topology>
    </subcellularLocation>
</comment>
<dbReference type="GO" id="GO:0009653">
    <property type="term" value="P:anatomical structure morphogenesis"/>
    <property type="evidence" value="ECO:0007669"/>
    <property type="project" value="UniProtKB-ARBA"/>
</dbReference>
<keyword evidence="3" id="KW-0732">Signal</keyword>
<feature type="domain" description="Ig-like" evidence="14">
    <location>
        <begin position="411"/>
        <end position="497"/>
    </location>
</feature>
<evidence type="ECO:0000256" key="12">
    <source>
        <dbReference type="SAM" id="MobiDB-lite"/>
    </source>
</evidence>
<dbReference type="SMART" id="SM00408">
    <property type="entry name" value="IGc2"/>
    <property type="match status" value="5"/>
</dbReference>
<dbReference type="GO" id="GO:0016020">
    <property type="term" value="C:membrane"/>
    <property type="evidence" value="ECO:0007669"/>
    <property type="project" value="UniProtKB-SubCell"/>
</dbReference>
<dbReference type="FunFam" id="2.60.40.10:FF:000004">
    <property type="entry name" value="DCC isoform 1"/>
    <property type="match status" value="1"/>
</dbReference>
<dbReference type="CDD" id="cd00096">
    <property type="entry name" value="Ig"/>
    <property type="match status" value="2"/>
</dbReference>
<dbReference type="InterPro" id="IPR003598">
    <property type="entry name" value="Ig_sub2"/>
</dbReference>
<dbReference type="FunFam" id="2.60.40.10:FF:000032">
    <property type="entry name" value="palladin isoform X1"/>
    <property type="match status" value="1"/>
</dbReference>
<feature type="domain" description="Fibronectin type-III" evidence="15">
    <location>
        <begin position="918"/>
        <end position="1012"/>
    </location>
</feature>
<dbReference type="InterPro" id="IPR036179">
    <property type="entry name" value="Ig-like_dom_sf"/>
</dbReference>
<dbReference type="CDD" id="cd00063">
    <property type="entry name" value="FN3"/>
    <property type="match status" value="13"/>
</dbReference>
<reference evidence="17" key="1">
    <citation type="submission" date="2011-05" db="EMBL/GenBank/DDBJ databases">
        <authorList>
            <person name="Richards S.R."/>
            <person name="Qu J."/>
            <person name="Jiang H."/>
            <person name="Jhangiani S.N."/>
            <person name="Agravi P."/>
            <person name="Goodspeed R."/>
            <person name="Gross S."/>
            <person name="Mandapat C."/>
            <person name="Jackson L."/>
            <person name="Mathew T."/>
            <person name="Pu L."/>
            <person name="Thornton R."/>
            <person name="Saada N."/>
            <person name="Wilczek-Boney K.B."/>
            <person name="Lee S."/>
            <person name="Kovar C."/>
            <person name="Wu Y."/>
            <person name="Scherer S.E."/>
            <person name="Worley K.C."/>
            <person name="Muzny D.M."/>
            <person name="Gibbs R."/>
        </authorList>
    </citation>
    <scope>NUCLEOTIDE SEQUENCE</scope>
    <source>
        <strain evidence="17">Brora</strain>
    </source>
</reference>
<dbReference type="OMA" id="NCTTVLY"/>
<dbReference type="InterPro" id="IPR013106">
    <property type="entry name" value="Ig_V-set"/>
</dbReference>
<proteinExistence type="inferred from homology"/>
<dbReference type="PANTHER" id="PTHR44170:SF49">
    <property type="entry name" value="PROTEIN SIDEKICK-1 ISOFORM X1"/>
    <property type="match status" value="1"/>
</dbReference>
<feature type="domain" description="Ig-like" evidence="14">
    <location>
        <begin position="502"/>
        <end position="591"/>
    </location>
</feature>
<feature type="domain" description="Fibronectin type-III" evidence="15">
    <location>
        <begin position="1800"/>
        <end position="1899"/>
    </location>
</feature>
<evidence type="ECO:0000256" key="3">
    <source>
        <dbReference type="ARBA" id="ARBA00022729"/>
    </source>
</evidence>
<keyword evidence="6 13" id="KW-1133">Transmembrane helix</keyword>
<dbReference type="PROSITE" id="PS50835">
    <property type="entry name" value="IG_LIKE"/>
    <property type="match status" value="5"/>
</dbReference>
<keyword evidence="9" id="KW-0325">Glycoprotein</keyword>
<evidence type="ECO:0000256" key="10">
    <source>
        <dbReference type="ARBA" id="ARBA00023319"/>
    </source>
</evidence>
<dbReference type="Gene3D" id="2.60.40.10">
    <property type="entry name" value="Immunoglobulins"/>
    <property type="match status" value="18"/>
</dbReference>
<dbReference type="InterPro" id="IPR007110">
    <property type="entry name" value="Ig-like_dom"/>
</dbReference>
<keyword evidence="7 13" id="KW-0472">Membrane</keyword>
<dbReference type="FunFam" id="2.60.40.10:FF:000158">
    <property type="entry name" value="Sidekick cell adhesion molecule 2"/>
    <property type="match status" value="1"/>
</dbReference>
<evidence type="ECO:0000259" key="14">
    <source>
        <dbReference type="PROSITE" id="PS50835"/>
    </source>
</evidence>
<sequence>MASTMRNNHTLHFIRGVGTKKYKLHHWIIVFFTYLCLEVSGETVHPPQFLNEPSSSGDLVNEGQSKILQCQATGVPPAEYTWMKDGDLITNRSSDTFYGLKQAKRDDAGDYRCIAMNPAGALLSDKLQLHVAYMNISEKENETISIRPGESVTLLASGVKSHPKPIVKWINEKGQIVRDTKFVTLVDDRMVLAVDEPSHGAGGRDRVVFVQVIGDEVRGAKPVIVVAPDDVEVLKDTKSVQLHCVGNFRSFDDLTTTWKKDGVPLDLTNVPYSIADSWNRTLTLTNLDELHEGLYECQVSIDDASVRATANVTVSLKPYFEVFPKEETKADYGSSVLLPCKAGGRPKPSIKWFLNAEPIAAMDDRLSLQEDCALVINNLRMNDTGIYQCFAENSAGEIAASTWLKIKTAAPIIREGPKDLTVYDGKDAQLPCIATGSPLPKVTWWLNGSTEIKSAGRVQILNNGGLLIAAVQPIDSGHYTCVQSNTLGSVNVSAQLSVLVKTQIVQPPVDTKVILGHKATLLCRVSHDPLVSFELRWYFDGKELKGSKEDRIKIRNDGTLEIQEARNVDIGTYMCEVESPGGDDTRSAKLDVIELPYQPTTVNADLLANIPKAVNVSWIPGFDGKSAIRNFIVQKRVMRKEDPTPDPLVDWATVLTNVSSDLRYVVLTTLKPAMSYQFRISAVNSVGEGNPSEPSNRVTLPQEPPTAPPVTVVGSARSATSIMIQWQPPPEEDRNGELRGYVIKYNIFGYPEDWKNRTIKNEAQRSYIVDGLITWQLYEIKMAAYNDEGVGVFSDRIRVRTKEGVPLAAPKNVKTEAKNSTTVKIWWKPPNPQMINGVNQGYKVQLWKGVKLVEEARPFKTVLVAPSPVDQEAEQSVEVDELEKYQDYIVTVLCFTSPGDGKRSDPVAVKTMQDVPDAVSAFTFEDVKDKTVHILWSPPVKTNGILLAYTLQYFKKHKPETLLVKNLTADTTDLFVTDLIPSTNYTFEIFGWTEVGPGPSQSSTIQSGVPPVLPHAPVRLSVSKVEAFLAFLQFNPGFDGNTSISKYEVQAQIGRSGTWVSILETPPPDTPMITIKDLIPHMEYRVRLIAHNIVGASPPSEGSRPFQTLQAPPSRPPHSVTVRAMSATALRVRWTPLPQIEWYGIPRGYNISCQMNDNQSRSHFYLLENYNANSYVIADLEEYTEYRVAVIAYNDVGSSPPSVVSIERTRESVPSAGPTNVSAIVTSSTTIVVTWDSVYYGAKSVPRQFKDIPNNATFTTTLTELKKYIMYSIQVSAYTRMGDGVLSSPPAIVTTFADVPGPPSNLFFPDVSQTMARLIWDEPEEPNGEISEYQISVREQATNELLLNTSLRPETRTYRATDLESEKNYLFAITAQTSVGWGRTAQAIVFTTSNREKPEPPSTPQISQSQIQSDQITFTWTPGRDGYAPLRYYTVQVAVILGHWQSVPEKVDPLITAYTVKNLSPFTNYKFRIQATNDIGPSDWSSPTNYTRTLAGAPRDAPDFLNVLPVTTTAVKITWQPLETEAWSGDMSSGGYRIEYHQVSEFITGQSPSKDIYDVSAGEVMLSDLTRDQNYEFVVVAFNNQGEGPRSKPQTAYVGEAVPTGQPVVIEAKASSATDILVVWKPPPENQLNGELMGYKLFYGENHKARESEEIEVVPANVHSYTLMDLKMYTLYNISVLAFNPAGDGPRSLFLEIRTDQGIPSAPRNLHFTEITMNSMRVNWLIPEFPNGQISGYLITYETTLPNEDFSKQRQRINSSSLVVYNLKEEATYTFHVNAITIDSGPDISANVTTGPQVGSPDPLENIVVLTTISAIILQWTNPTNNKKHITGYLIECKKDSDSKWQQITHIDGYPHTEYAISYQNLLPSSTYKFRLFSNNSFGVSSPAETSELVVTPNKMLQEAGLFRKAPFYREVWFLVALAAISIVIIILIIAVLCVKSKTYNYKQTLSNSDELDPVLNGSKETSSKTPSTEKIGSDDGGFELCQSRRNTLRKNTLSRKAARLSNGMGVAKPPPRPSPASITYSDEDDFKGYDDNCDSSSLTEKPSEISSTETEATESEPESEKADPHSHSFVNHYANVNDTLRQSWKRQRPAKGYSSYTDSEPEGSVAVSLNGGHIIMNNMAGSRAPLPGFSSFV</sequence>
<dbReference type="FunFam" id="2.60.40.10:FF:000028">
    <property type="entry name" value="Neuronal cell adhesion molecule"/>
    <property type="match status" value="2"/>
</dbReference>
<dbReference type="SMART" id="SM00406">
    <property type="entry name" value="IGv"/>
    <property type="match status" value="3"/>
</dbReference>
<comment type="similarity">
    <text evidence="11">Belongs to the sidekick family.</text>
</comment>
<evidence type="ECO:0000256" key="9">
    <source>
        <dbReference type="ARBA" id="ARBA00023180"/>
    </source>
</evidence>
<dbReference type="Pfam" id="PF07679">
    <property type="entry name" value="I-set"/>
    <property type="match status" value="3"/>
</dbReference>
<feature type="domain" description="Fibronectin type-III" evidence="15">
    <location>
        <begin position="708"/>
        <end position="804"/>
    </location>
</feature>
<evidence type="ECO:0000259" key="15">
    <source>
        <dbReference type="PROSITE" id="PS50853"/>
    </source>
</evidence>
<feature type="region of interest" description="Disordered" evidence="12">
    <location>
        <begin position="1955"/>
        <end position="1984"/>
    </location>
</feature>
<dbReference type="EnsemblMetazoa" id="SMAR012486-RA">
    <property type="protein sequence ID" value="SMAR012486-PA"/>
    <property type="gene ID" value="SMAR012486"/>
</dbReference>
<feature type="domain" description="Fibronectin type-III" evidence="15">
    <location>
        <begin position="1217"/>
        <end position="1298"/>
    </location>
</feature>
<feature type="compositionally biased region" description="Low complexity" evidence="12">
    <location>
        <begin position="1963"/>
        <end position="1975"/>
    </location>
</feature>
<feature type="domain" description="Fibronectin type-III" evidence="15">
    <location>
        <begin position="1302"/>
        <end position="1395"/>
    </location>
</feature>
<evidence type="ECO:0000256" key="7">
    <source>
        <dbReference type="ARBA" id="ARBA00023136"/>
    </source>
</evidence>
<dbReference type="FunFam" id="2.60.40.10:FF:000360">
    <property type="entry name" value="Sidekick cell adhesion molecule 2"/>
    <property type="match status" value="1"/>
</dbReference>
<feature type="region of interest" description="Disordered" evidence="12">
    <location>
        <begin position="1098"/>
        <end position="1118"/>
    </location>
</feature>
<evidence type="ECO:0000256" key="8">
    <source>
        <dbReference type="ARBA" id="ARBA00023157"/>
    </source>
</evidence>
<evidence type="ECO:0000256" key="1">
    <source>
        <dbReference type="ARBA" id="ARBA00004479"/>
    </source>
</evidence>
<feature type="domain" description="Fibronectin type-III" evidence="15">
    <location>
        <begin position="1606"/>
        <end position="1702"/>
    </location>
</feature>
<keyword evidence="8" id="KW-1015">Disulfide bond</keyword>
<dbReference type="Proteomes" id="UP000014500">
    <property type="component" value="Unassembled WGS sequence"/>
</dbReference>
<dbReference type="SMART" id="SM00409">
    <property type="entry name" value="IG"/>
    <property type="match status" value="6"/>
</dbReference>
<dbReference type="PANTHER" id="PTHR44170">
    <property type="entry name" value="PROTEIN SIDEKICK"/>
    <property type="match status" value="1"/>
</dbReference>
<keyword evidence="2 13" id="KW-0812">Transmembrane</keyword>
<feature type="domain" description="Fibronectin type-III" evidence="15">
    <location>
        <begin position="1706"/>
        <end position="1797"/>
    </location>
</feature>
<feature type="domain" description="Fibronectin type-III" evidence="15">
    <location>
        <begin position="809"/>
        <end position="914"/>
    </location>
</feature>
<dbReference type="PROSITE" id="PS50853">
    <property type="entry name" value="FN3"/>
    <property type="match status" value="13"/>
</dbReference>
<dbReference type="InterPro" id="IPR036116">
    <property type="entry name" value="FN3_sf"/>
</dbReference>
<evidence type="ECO:0000256" key="6">
    <source>
        <dbReference type="ARBA" id="ARBA00022989"/>
    </source>
</evidence>
<dbReference type="GO" id="GO:0030154">
    <property type="term" value="P:cell differentiation"/>
    <property type="evidence" value="ECO:0007669"/>
    <property type="project" value="UniProtKB-ARBA"/>
</dbReference>
<evidence type="ECO:0000313" key="17">
    <source>
        <dbReference type="Proteomes" id="UP000014500"/>
    </source>
</evidence>
<evidence type="ECO:0000256" key="13">
    <source>
        <dbReference type="SAM" id="Phobius"/>
    </source>
</evidence>
<evidence type="ECO:0000256" key="2">
    <source>
        <dbReference type="ARBA" id="ARBA00022692"/>
    </source>
</evidence>
<organism evidence="16 17">
    <name type="scientific">Strigamia maritima</name>
    <name type="common">European centipede</name>
    <name type="synonym">Geophilus maritimus</name>
    <dbReference type="NCBI Taxonomy" id="126957"/>
    <lineage>
        <taxon>Eukaryota</taxon>
        <taxon>Metazoa</taxon>
        <taxon>Ecdysozoa</taxon>
        <taxon>Arthropoda</taxon>
        <taxon>Myriapoda</taxon>
        <taxon>Chilopoda</taxon>
        <taxon>Pleurostigmophora</taxon>
        <taxon>Geophilomorpha</taxon>
        <taxon>Linotaeniidae</taxon>
        <taxon>Strigamia</taxon>
    </lineage>
</organism>